<keyword evidence="3" id="KW-0288">FMN</keyword>
<evidence type="ECO:0000256" key="13">
    <source>
        <dbReference type="ARBA" id="ARBA00048342"/>
    </source>
</evidence>
<dbReference type="AlphaFoldDB" id="A0A4Q9L866"/>
<dbReference type="Pfam" id="PF01207">
    <property type="entry name" value="Dus"/>
    <property type="match status" value="1"/>
</dbReference>
<dbReference type="PANTHER" id="PTHR11082">
    <property type="entry name" value="TRNA-DIHYDROURIDINE SYNTHASE"/>
    <property type="match status" value="1"/>
</dbReference>
<accession>A0A4Q9L866</accession>
<evidence type="ECO:0000259" key="17">
    <source>
        <dbReference type="Pfam" id="PF01207"/>
    </source>
</evidence>
<dbReference type="SUPFAM" id="SSF51395">
    <property type="entry name" value="FMN-linked oxidoreductases"/>
    <property type="match status" value="1"/>
</dbReference>
<keyword evidence="6" id="KW-0521">NADP</keyword>
<sequence>MDFWQKLQKPIKIVAPMVGNSDLSWRILSRKYGADVCYTEMVHVESFLQSKSDPQNNYWFSTNKEDKPLIIQICGNNPDKMLEAAEKLQNYCNGIDINLGCPQPIAKKGYYGAYLQENMSLIYQIVNKLSNNLKVPISCKIRILETLENTIEYAKMLEMAGCSLIAVHGRTREQKGDKTGLANWEIIKKIKESVCIPVIANGNMSTKKDIKHCLEYTKCDGIMIAEPHLYNPLLFTHLKLNVLEIFYEYLNIFTKNDNFLTLIEVKSHAFKLLRNILDFLPEYRFKIGNSKNILNIINVFYDIIDEILFLENKSILPQLLKSKSYYRSSYIKMKDVYQTE</sequence>
<dbReference type="GO" id="GO:0017150">
    <property type="term" value="F:tRNA dihydrouridine synthase activity"/>
    <property type="evidence" value="ECO:0007669"/>
    <property type="project" value="InterPro"/>
</dbReference>
<dbReference type="EMBL" id="PITJ01000353">
    <property type="protein sequence ID" value="TBU03121.1"/>
    <property type="molecule type" value="Genomic_DNA"/>
</dbReference>
<evidence type="ECO:0000256" key="4">
    <source>
        <dbReference type="ARBA" id="ARBA00022664"/>
    </source>
</evidence>
<dbReference type="VEuPathDB" id="MicrosporidiaDB:CWI37_0353p0050"/>
<comment type="similarity">
    <text evidence="9">Belongs to the Dus family. Dus1 subfamily.</text>
</comment>
<protein>
    <recommendedName>
        <fullName evidence="10">tRNA-dihydrouridine(16/17) synthase [NAD(P)(+)]</fullName>
        <ecNumber evidence="10">1.3.1.88</ecNumber>
    </recommendedName>
</protein>
<keyword evidence="8" id="KW-0520">NAD</keyword>
<dbReference type="OrthoDB" id="272303at2759"/>
<comment type="catalytic activity">
    <reaction evidence="11">
        <text>5,6-dihydrouridine(17) in tRNA + NAD(+) = uridine(17) in tRNA + NADH + H(+)</text>
        <dbReference type="Rhea" id="RHEA:53372"/>
        <dbReference type="Rhea" id="RHEA-COMP:13541"/>
        <dbReference type="Rhea" id="RHEA-COMP:13542"/>
        <dbReference type="ChEBI" id="CHEBI:15378"/>
        <dbReference type="ChEBI" id="CHEBI:57540"/>
        <dbReference type="ChEBI" id="CHEBI:57945"/>
        <dbReference type="ChEBI" id="CHEBI:65315"/>
        <dbReference type="ChEBI" id="CHEBI:74443"/>
        <dbReference type="EC" id="1.3.1.88"/>
    </reaction>
    <physiologicalReaction direction="right-to-left" evidence="11">
        <dbReference type="Rhea" id="RHEA:53374"/>
    </physiologicalReaction>
</comment>
<dbReference type="VEuPathDB" id="MicrosporidiaDB:CWI38_0040p0060"/>
<dbReference type="Proteomes" id="UP000292362">
    <property type="component" value="Unassembled WGS sequence"/>
</dbReference>
<dbReference type="EMBL" id="PITK01000040">
    <property type="protein sequence ID" value="TBU20647.1"/>
    <property type="molecule type" value="Genomic_DNA"/>
</dbReference>
<keyword evidence="4" id="KW-0507">mRNA processing</keyword>
<dbReference type="Gene3D" id="3.20.20.70">
    <property type="entry name" value="Aldolase class I"/>
    <property type="match status" value="1"/>
</dbReference>
<evidence type="ECO:0000313" key="18">
    <source>
        <dbReference type="EMBL" id="TBU03121.1"/>
    </source>
</evidence>
<evidence type="ECO:0000256" key="14">
    <source>
        <dbReference type="ARBA" id="ARBA00048934"/>
    </source>
</evidence>
<comment type="catalytic activity">
    <reaction evidence="15">
        <text>a 5,6-dihydrouridine in mRNA + NADP(+) = a uridine in mRNA + NADPH + H(+)</text>
        <dbReference type="Rhea" id="RHEA:69855"/>
        <dbReference type="Rhea" id="RHEA-COMP:14658"/>
        <dbReference type="Rhea" id="RHEA-COMP:17789"/>
        <dbReference type="ChEBI" id="CHEBI:15378"/>
        <dbReference type="ChEBI" id="CHEBI:57783"/>
        <dbReference type="ChEBI" id="CHEBI:58349"/>
        <dbReference type="ChEBI" id="CHEBI:65315"/>
        <dbReference type="ChEBI" id="CHEBI:74443"/>
    </reaction>
    <physiologicalReaction direction="right-to-left" evidence="15">
        <dbReference type="Rhea" id="RHEA:69857"/>
    </physiologicalReaction>
</comment>
<organism evidence="18 21">
    <name type="scientific">Hamiltosporidium tvaerminnensis</name>
    <dbReference type="NCBI Taxonomy" id="1176355"/>
    <lineage>
        <taxon>Eukaryota</taxon>
        <taxon>Fungi</taxon>
        <taxon>Fungi incertae sedis</taxon>
        <taxon>Microsporidia</taxon>
        <taxon>Dubosqiidae</taxon>
        <taxon>Hamiltosporidium</taxon>
    </lineage>
</organism>
<dbReference type="InterPro" id="IPR035587">
    <property type="entry name" value="DUS-like_FMN-bd"/>
</dbReference>
<evidence type="ECO:0000256" key="15">
    <source>
        <dbReference type="ARBA" id="ARBA00049447"/>
    </source>
</evidence>
<dbReference type="GO" id="GO:0006397">
    <property type="term" value="P:mRNA processing"/>
    <property type="evidence" value="ECO:0007669"/>
    <property type="project" value="UniProtKB-KW"/>
</dbReference>
<dbReference type="InterPro" id="IPR013785">
    <property type="entry name" value="Aldolase_TIM"/>
</dbReference>
<proteinExistence type="inferred from homology"/>
<evidence type="ECO:0000256" key="11">
    <source>
        <dbReference type="ARBA" id="ARBA00047287"/>
    </source>
</evidence>
<comment type="catalytic activity">
    <reaction evidence="12">
        <text>5,6-dihydrouridine(16) in tRNA + NADP(+) = uridine(16) in tRNA + NADPH + H(+)</text>
        <dbReference type="Rhea" id="RHEA:53376"/>
        <dbReference type="Rhea" id="RHEA-COMP:13543"/>
        <dbReference type="Rhea" id="RHEA-COMP:13544"/>
        <dbReference type="ChEBI" id="CHEBI:15378"/>
        <dbReference type="ChEBI" id="CHEBI:57783"/>
        <dbReference type="ChEBI" id="CHEBI:58349"/>
        <dbReference type="ChEBI" id="CHEBI:65315"/>
        <dbReference type="ChEBI" id="CHEBI:74443"/>
        <dbReference type="EC" id="1.3.1.88"/>
    </reaction>
    <physiologicalReaction direction="right-to-left" evidence="12">
        <dbReference type="Rhea" id="RHEA:53378"/>
    </physiologicalReaction>
</comment>
<evidence type="ECO:0000256" key="6">
    <source>
        <dbReference type="ARBA" id="ARBA00022857"/>
    </source>
</evidence>
<dbReference type="PANTHER" id="PTHR11082:SF5">
    <property type="entry name" value="TRNA-DIHYDROURIDINE(16_17) SYNTHASE [NAD(P)(+)]-LIKE"/>
    <property type="match status" value="1"/>
</dbReference>
<dbReference type="CDD" id="cd02801">
    <property type="entry name" value="DUS_like_FMN"/>
    <property type="match status" value="1"/>
</dbReference>
<evidence type="ECO:0000256" key="2">
    <source>
        <dbReference type="ARBA" id="ARBA00022630"/>
    </source>
</evidence>
<dbReference type="STRING" id="1176355.A0A4Q9L866"/>
<evidence type="ECO:0000256" key="12">
    <source>
        <dbReference type="ARBA" id="ARBA00047652"/>
    </source>
</evidence>
<comment type="catalytic activity">
    <reaction evidence="14">
        <text>5,6-dihydrouridine(16) in tRNA + NAD(+) = uridine(16) in tRNA + NADH + H(+)</text>
        <dbReference type="Rhea" id="RHEA:53380"/>
        <dbReference type="Rhea" id="RHEA-COMP:13543"/>
        <dbReference type="Rhea" id="RHEA-COMP:13544"/>
        <dbReference type="ChEBI" id="CHEBI:15378"/>
        <dbReference type="ChEBI" id="CHEBI:57540"/>
        <dbReference type="ChEBI" id="CHEBI:57945"/>
        <dbReference type="ChEBI" id="CHEBI:65315"/>
        <dbReference type="ChEBI" id="CHEBI:74443"/>
        <dbReference type="EC" id="1.3.1.88"/>
    </reaction>
    <physiologicalReaction direction="right-to-left" evidence="14">
        <dbReference type="Rhea" id="RHEA:53382"/>
    </physiologicalReaction>
</comment>
<dbReference type="GO" id="GO:0050660">
    <property type="term" value="F:flavin adenine dinucleotide binding"/>
    <property type="evidence" value="ECO:0007669"/>
    <property type="project" value="InterPro"/>
</dbReference>
<evidence type="ECO:0000256" key="9">
    <source>
        <dbReference type="ARBA" id="ARBA00038313"/>
    </source>
</evidence>
<dbReference type="Proteomes" id="UP000292282">
    <property type="component" value="Unassembled WGS sequence"/>
</dbReference>
<dbReference type="PROSITE" id="PS01136">
    <property type="entry name" value="UPF0034"/>
    <property type="match status" value="1"/>
</dbReference>
<keyword evidence="20" id="KW-1185">Reference proteome</keyword>
<dbReference type="EC" id="1.3.1.88" evidence="10"/>
<evidence type="ECO:0000313" key="21">
    <source>
        <dbReference type="Proteomes" id="UP000292362"/>
    </source>
</evidence>
<evidence type="ECO:0000256" key="7">
    <source>
        <dbReference type="ARBA" id="ARBA00023002"/>
    </source>
</evidence>
<comment type="catalytic activity">
    <reaction evidence="13">
        <text>a 5,6-dihydrouridine in mRNA + NAD(+) = a uridine in mRNA + NADH + H(+)</text>
        <dbReference type="Rhea" id="RHEA:69851"/>
        <dbReference type="Rhea" id="RHEA-COMP:14658"/>
        <dbReference type="Rhea" id="RHEA-COMP:17789"/>
        <dbReference type="ChEBI" id="CHEBI:15378"/>
        <dbReference type="ChEBI" id="CHEBI:57540"/>
        <dbReference type="ChEBI" id="CHEBI:57945"/>
        <dbReference type="ChEBI" id="CHEBI:65315"/>
        <dbReference type="ChEBI" id="CHEBI:74443"/>
    </reaction>
    <physiologicalReaction direction="right-to-left" evidence="13">
        <dbReference type="Rhea" id="RHEA:69853"/>
    </physiologicalReaction>
</comment>
<evidence type="ECO:0000313" key="19">
    <source>
        <dbReference type="EMBL" id="TBU20647.1"/>
    </source>
</evidence>
<evidence type="ECO:0000256" key="16">
    <source>
        <dbReference type="ARBA" id="ARBA00049467"/>
    </source>
</evidence>
<comment type="caution">
    <text evidence="18">The sequence shown here is derived from an EMBL/GenBank/DDBJ whole genome shotgun (WGS) entry which is preliminary data.</text>
</comment>
<feature type="domain" description="DUS-like FMN-binding" evidence="17">
    <location>
        <begin position="14"/>
        <end position="284"/>
    </location>
</feature>
<dbReference type="InterPro" id="IPR018517">
    <property type="entry name" value="tRNA_hU_synthase_CS"/>
</dbReference>
<name>A0A4Q9L866_9MICR</name>
<comment type="cofactor">
    <cofactor evidence="1">
        <name>FMN</name>
        <dbReference type="ChEBI" id="CHEBI:58210"/>
    </cofactor>
</comment>
<evidence type="ECO:0000256" key="1">
    <source>
        <dbReference type="ARBA" id="ARBA00001917"/>
    </source>
</evidence>
<evidence type="ECO:0000256" key="8">
    <source>
        <dbReference type="ARBA" id="ARBA00023027"/>
    </source>
</evidence>
<keyword evidence="2" id="KW-0285">Flavoprotein</keyword>
<keyword evidence="5" id="KW-0819">tRNA processing</keyword>
<evidence type="ECO:0000256" key="5">
    <source>
        <dbReference type="ARBA" id="ARBA00022694"/>
    </source>
</evidence>
<comment type="catalytic activity">
    <reaction evidence="16">
        <text>5,6-dihydrouridine(17) in tRNA + NADP(+) = uridine(17) in tRNA + NADPH + H(+)</text>
        <dbReference type="Rhea" id="RHEA:53368"/>
        <dbReference type="Rhea" id="RHEA-COMP:13541"/>
        <dbReference type="Rhea" id="RHEA-COMP:13542"/>
        <dbReference type="ChEBI" id="CHEBI:15378"/>
        <dbReference type="ChEBI" id="CHEBI:57783"/>
        <dbReference type="ChEBI" id="CHEBI:58349"/>
        <dbReference type="ChEBI" id="CHEBI:65315"/>
        <dbReference type="ChEBI" id="CHEBI:74443"/>
        <dbReference type="EC" id="1.3.1.88"/>
    </reaction>
    <physiologicalReaction direction="right-to-left" evidence="16">
        <dbReference type="Rhea" id="RHEA:53370"/>
    </physiologicalReaction>
</comment>
<reference evidence="20 21" key="1">
    <citation type="submission" date="2017-12" db="EMBL/GenBank/DDBJ databases">
        <authorList>
            <person name="Pombert J.-F."/>
            <person name="Haag K.L."/>
            <person name="Ebert D."/>
        </authorList>
    </citation>
    <scope>NUCLEOTIDE SEQUENCE [LARGE SCALE GENOMIC DNA]</scope>
    <source>
        <strain evidence="18">FI-OER-3-3</strain>
        <strain evidence="19">IL-G-3</strain>
    </source>
</reference>
<evidence type="ECO:0000256" key="3">
    <source>
        <dbReference type="ARBA" id="ARBA00022643"/>
    </source>
</evidence>
<keyword evidence="7" id="KW-0560">Oxidoreductase</keyword>
<evidence type="ECO:0000313" key="20">
    <source>
        <dbReference type="Proteomes" id="UP000292282"/>
    </source>
</evidence>
<evidence type="ECO:0000256" key="10">
    <source>
        <dbReference type="ARBA" id="ARBA00038890"/>
    </source>
</evidence>
<gene>
    <name evidence="18" type="ORF">CWI37_0353p0050</name>
    <name evidence="19" type="ORF">CWI38_0040p0060</name>
</gene>